<gene>
    <name evidence="7" type="ORF">METZ01_LOCUS275552</name>
</gene>
<dbReference type="NCBIfam" id="NF004231">
    <property type="entry name" value="PRK05679.1"/>
    <property type="match status" value="1"/>
</dbReference>
<feature type="domain" description="Pyridoxamine 5'-phosphate oxidase N-terminal" evidence="5">
    <location>
        <begin position="22"/>
        <end position="147"/>
    </location>
</feature>
<dbReference type="Gene3D" id="2.30.110.10">
    <property type="entry name" value="Electron Transport, Fmn-binding Protein, Chain A"/>
    <property type="match status" value="1"/>
</dbReference>
<dbReference type="EMBL" id="UINC01080082">
    <property type="protein sequence ID" value="SVC22698.1"/>
    <property type="molecule type" value="Genomic_DNA"/>
</dbReference>
<evidence type="ECO:0008006" key="8">
    <source>
        <dbReference type="Google" id="ProtNLM"/>
    </source>
</evidence>
<feature type="domain" description="Pyridoxine 5'-phosphate oxidase dimerisation C-terminal" evidence="6">
    <location>
        <begin position="160"/>
        <end position="200"/>
    </location>
</feature>
<evidence type="ECO:0000256" key="2">
    <source>
        <dbReference type="ARBA" id="ARBA00022630"/>
    </source>
</evidence>
<dbReference type="GO" id="GO:0008615">
    <property type="term" value="P:pyridoxine biosynthetic process"/>
    <property type="evidence" value="ECO:0007669"/>
    <property type="project" value="InterPro"/>
</dbReference>
<accession>A0A382KEA3</accession>
<proteinExistence type="predicted"/>
<dbReference type="InterPro" id="IPR019576">
    <property type="entry name" value="Pyridoxamine_oxidase_dimer_C"/>
</dbReference>
<dbReference type="PANTHER" id="PTHR10851:SF0">
    <property type="entry name" value="PYRIDOXINE-5'-PHOSPHATE OXIDASE"/>
    <property type="match status" value="1"/>
</dbReference>
<dbReference type="GO" id="GO:0010181">
    <property type="term" value="F:FMN binding"/>
    <property type="evidence" value="ECO:0007669"/>
    <property type="project" value="InterPro"/>
</dbReference>
<protein>
    <recommendedName>
        <fullName evidence="8">Pyridoxamine 5'-phosphate oxidase putative domain-containing protein</fullName>
    </recommendedName>
</protein>
<dbReference type="PANTHER" id="PTHR10851">
    <property type="entry name" value="PYRIDOXINE-5-PHOSPHATE OXIDASE"/>
    <property type="match status" value="1"/>
</dbReference>
<dbReference type="GO" id="GO:0004733">
    <property type="term" value="F:pyridoxamine phosphate oxidase activity"/>
    <property type="evidence" value="ECO:0007669"/>
    <property type="project" value="InterPro"/>
</dbReference>
<dbReference type="InterPro" id="IPR011576">
    <property type="entry name" value="Pyridox_Oxase_N"/>
</dbReference>
<dbReference type="SUPFAM" id="SSF50475">
    <property type="entry name" value="FMN-binding split barrel"/>
    <property type="match status" value="1"/>
</dbReference>
<keyword evidence="3" id="KW-0288">FMN</keyword>
<comment type="cofactor">
    <cofactor evidence="1">
        <name>FMN</name>
        <dbReference type="ChEBI" id="CHEBI:58210"/>
    </cofactor>
</comment>
<keyword evidence="4" id="KW-0560">Oxidoreductase</keyword>
<evidence type="ECO:0000256" key="4">
    <source>
        <dbReference type="ARBA" id="ARBA00023002"/>
    </source>
</evidence>
<dbReference type="NCBIfam" id="TIGR00558">
    <property type="entry name" value="pdxH"/>
    <property type="match status" value="1"/>
</dbReference>
<evidence type="ECO:0000256" key="1">
    <source>
        <dbReference type="ARBA" id="ARBA00001917"/>
    </source>
</evidence>
<keyword evidence="2" id="KW-0285">Flavoprotein</keyword>
<dbReference type="Pfam" id="PF01243">
    <property type="entry name" value="PNPOx_N"/>
    <property type="match status" value="1"/>
</dbReference>
<evidence type="ECO:0000313" key="7">
    <source>
        <dbReference type="EMBL" id="SVC22698.1"/>
    </source>
</evidence>
<dbReference type="AlphaFoldDB" id="A0A382KEA3"/>
<dbReference type="InterPro" id="IPR000659">
    <property type="entry name" value="Pyridox_Oxase"/>
</dbReference>
<organism evidence="7">
    <name type="scientific">marine metagenome</name>
    <dbReference type="NCBI Taxonomy" id="408172"/>
    <lineage>
        <taxon>unclassified sequences</taxon>
        <taxon>metagenomes</taxon>
        <taxon>ecological metagenomes</taxon>
    </lineage>
</organism>
<dbReference type="Pfam" id="PF10590">
    <property type="entry name" value="PNP_phzG_C"/>
    <property type="match status" value="1"/>
</dbReference>
<dbReference type="InterPro" id="IPR012349">
    <property type="entry name" value="Split_barrel_FMN-bd"/>
</dbReference>
<evidence type="ECO:0000256" key="3">
    <source>
        <dbReference type="ARBA" id="ARBA00022643"/>
    </source>
</evidence>
<reference evidence="7" key="1">
    <citation type="submission" date="2018-05" db="EMBL/GenBank/DDBJ databases">
        <authorList>
            <person name="Lanie J.A."/>
            <person name="Ng W.-L."/>
            <person name="Kazmierczak K.M."/>
            <person name="Andrzejewski T.M."/>
            <person name="Davidsen T.M."/>
            <person name="Wayne K.J."/>
            <person name="Tettelin H."/>
            <person name="Glass J.I."/>
            <person name="Rusch D."/>
            <person name="Podicherti R."/>
            <person name="Tsui H.-C.T."/>
            <person name="Winkler M.E."/>
        </authorList>
    </citation>
    <scope>NUCLEOTIDE SEQUENCE</scope>
</reference>
<sequence>MKLFESSNLSEEPLVKVNNWIQEACKLAVPLAHATNLSTVDESGQPSSRMVLLKSISDEGIIFYTDYESPKGQMLTKNPKAALNFWWAKTDKQIRIQGVCIKISNKKSDEYFQSRPRESQISATVSLQSKEIKSYEGLVKEAEELHNISKGNGLKRPARWGGYLLMPSKIEFWKNESNRLHKRELFTLASNKWKKTLLSP</sequence>
<name>A0A382KEA3_9ZZZZ</name>
<evidence type="ECO:0000259" key="6">
    <source>
        <dbReference type="Pfam" id="PF10590"/>
    </source>
</evidence>
<evidence type="ECO:0000259" key="5">
    <source>
        <dbReference type="Pfam" id="PF01243"/>
    </source>
</evidence>
<dbReference type="PIRSF" id="PIRSF000190">
    <property type="entry name" value="Pyd_amn-ph_oxd"/>
    <property type="match status" value="1"/>
</dbReference>